<dbReference type="AlphaFoldDB" id="A0A498HQ04"/>
<keyword evidence="3" id="KW-1185">Reference proteome</keyword>
<proteinExistence type="predicted"/>
<name>A0A498HQ04_MALDO</name>
<keyword evidence="1" id="KW-1133">Transmembrane helix</keyword>
<dbReference type="Proteomes" id="UP000290289">
    <property type="component" value="Chromosome 16"/>
</dbReference>
<reference evidence="2 3" key="1">
    <citation type="submission" date="2018-10" db="EMBL/GenBank/DDBJ databases">
        <title>A high-quality apple genome assembly.</title>
        <authorList>
            <person name="Hu J."/>
        </authorList>
    </citation>
    <scope>NUCLEOTIDE SEQUENCE [LARGE SCALE GENOMIC DNA]</scope>
    <source>
        <strain evidence="3">cv. HFTH1</strain>
        <tissue evidence="2">Young leaf</tissue>
    </source>
</reference>
<dbReference type="EMBL" id="RDQH01000342">
    <property type="protein sequence ID" value="RXH71497.1"/>
    <property type="molecule type" value="Genomic_DNA"/>
</dbReference>
<evidence type="ECO:0000313" key="3">
    <source>
        <dbReference type="Proteomes" id="UP000290289"/>
    </source>
</evidence>
<keyword evidence="1" id="KW-0812">Transmembrane</keyword>
<gene>
    <name evidence="2" type="ORF">DVH24_018852</name>
</gene>
<organism evidence="2 3">
    <name type="scientific">Malus domestica</name>
    <name type="common">Apple</name>
    <name type="synonym">Pyrus malus</name>
    <dbReference type="NCBI Taxonomy" id="3750"/>
    <lineage>
        <taxon>Eukaryota</taxon>
        <taxon>Viridiplantae</taxon>
        <taxon>Streptophyta</taxon>
        <taxon>Embryophyta</taxon>
        <taxon>Tracheophyta</taxon>
        <taxon>Spermatophyta</taxon>
        <taxon>Magnoliopsida</taxon>
        <taxon>eudicotyledons</taxon>
        <taxon>Gunneridae</taxon>
        <taxon>Pentapetalae</taxon>
        <taxon>rosids</taxon>
        <taxon>fabids</taxon>
        <taxon>Rosales</taxon>
        <taxon>Rosaceae</taxon>
        <taxon>Amygdaloideae</taxon>
        <taxon>Maleae</taxon>
        <taxon>Malus</taxon>
    </lineage>
</organism>
<keyword evidence="1" id="KW-0472">Membrane</keyword>
<feature type="transmembrane region" description="Helical" evidence="1">
    <location>
        <begin position="36"/>
        <end position="54"/>
    </location>
</feature>
<accession>A0A498HQ04</accession>
<evidence type="ECO:0000313" key="2">
    <source>
        <dbReference type="EMBL" id="RXH71497.1"/>
    </source>
</evidence>
<comment type="caution">
    <text evidence="2">The sequence shown here is derived from an EMBL/GenBank/DDBJ whole genome shotgun (WGS) entry which is preliminary data.</text>
</comment>
<evidence type="ECO:0000256" key="1">
    <source>
        <dbReference type="SAM" id="Phobius"/>
    </source>
</evidence>
<sequence length="117" mass="13147">MTTNSSSITAFYILSLKVGDDQGLGLTSETPITNPIPKGLGVSFLFVIFVGFMVNKQVLRNNLITRIIYVSSLIVPKVRQVWKRKDYHSSVLVKSSPPPSRLYQLNSLFANVFNHYL</sequence>
<protein>
    <submittedName>
        <fullName evidence="2">Uncharacterized protein</fullName>
    </submittedName>
</protein>